<dbReference type="HOGENOM" id="CLU_1235798_0_0_1"/>
<dbReference type="eggNOG" id="ENOG502T4GV">
    <property type="taxonomic scope" value="Eukaryota"/>
</dbReference>
<dbReference type="Proteomes" id="UP000014074">
    <property type="component" value="Unassembled WGS sequence"/>
</dbReference>
<reference evidence="3" key="1">
    <citation type="journal article" date="2013" name="Genome Announc.">
        <title>Draft genome sequence of the ascomycete Phaeoacremonium aleophilum strain UCR-PA7, a causal agent of the esca disease complex in grapevines.</title>
        <authorList>
            <person name="Blanco-Ulate B."/>
            <person name="Rolshausen P."/>
            <person name="Cantu D."/>
        </authorList>
    </citation>
    <scope>NUCLEOTIDE SEQUENCE [LARGE SCALE GENOMIC DNA]</scope>
    <source>
        <strain evidence="3">UCR-PA7</strain>
    </source>
</reference>
<dbReference type="EMBL" id="KB932830">
    <property type="protein sequence ID" value="EOO03423.1"/>
    <property type="molecule type" value="Genomic_DNA"/>
</dbReference>
<dbReference type="OrthoDB" id="5226921at2759"/>
<evidence type="ECO:0000313" key="3">
    <source>
        <dbReference type="Proteomes" id="UP000014074"/>
    </source>
</evidence>
<dbReference type="KEGG" id="tmn:UCRPA7_1052"/>
<accession>R8BVN6</accession>
<protein>
    <recommendedName>
        <fullName evidence="4">Transmembrane protein</fullName>
    </recommendedName>
</protein>
<name>R8BVN6_PHAM7</name>
<dbReference type="AlphaFoldDB" id="R8BVN6"/>
<keyword evidence="1" id="KW-1133">Transmembrane helix</keyword>
<dbReference type="RefSeq" id="XP_007911836.1">
    <property type="nucleotide sequence ID" value="XM_007913645.1"/>
</dbReference>
<evidence type="ECO:0000313" key="2">
    <source>
        <dbReference type="EMBL" id="EOO03423.1"/>
    </source>
</evidence>
<feature type="transmembrane region" description="Helical" evidence="1">
    <location>
        <begin position="159"/>
        <end position="180"/>
    </location>
</feature>
<feature type="transmembrane region" description="Helical" evidence="1">
    <location>
        <begin position="54"/>
        <end position="79"/>
    </location>
</feature>
<dbReference type="GeneID" id="19321165"/>
<keyword evidence="3" id="KW-1185">Reference proteome</keyword>
<sequence>MVYRAISPPATSFPRDDGDDKPVKVRFHFIAIIRFIVIILACVAFGYSVHNGNFAPVLLSILVMLLILWNFWQIVVAVVGEKGGKFHLPSFKLQIGSWHCSCGGDQDDLLPSHRDEPEPPKKRPLLPVEKLDLALSVFTLIISLIAHNDWNYRWYTQEVMFPLIWTVVALEFTIVFLSYFKVFKGVTIFVMPEEDNRDTYQYHIQLPQNVESRPTQGKGLSVQA</sequence>
<keyword evidence="1" id="KW-0472">Membrane</keyword>
<feature type="transmembrane region" description="Helical" evidence="1">
    <location>
        <begin position="27"/>
        <end position="48"/>
    </location>
</feature>
<evidence type="ECO:0008006" key="4">
    <source>
        <dbReference type="Google" id="ProtNLM"/>
    </source>
</evidence>
<proteinExistence type="predicted"/>
<gene>
    <name evidence="2" type="ORF">UCRPA7_1052</name>
</gene>
<organism evidence="2 3">
    <name type="scientific">Phaeoacremonium minimum (strain UCR-PA7)</name>
    <name type="common">Esca disease fungus</name>
    <name type="synonym">Togninia minima</name>
    <dbReference type="NCBI Taxonomy" id="1286976"/>
    <lineage>
        <taxon>Eukaryota</taxon>
        <taxon>Fungi</taxon>
        <taxon>Dikarya</taxon>
        <taxon>Ascomycota</taxon>
        <taxon>Pezizomycotina</taxon>
        <taxon>Sordariomycetes</taxon>
        <taxon>Sordariomycetidae</taxon>
        <taxon>Togniniales</taxon>
        <taxon>Togniniaceae</taxon>
        <taxon>Phaeoacremonium</taxon>
    </lineage>
</organism>
<evidence type="ECO:0000256" key="1">
    <source>
        <dbReference type="SAM" id="Phobius"/>
    </source>
</evidence>
<keyword evidence="1" id="KW-0812">Transmembrane</keyword>